<feature type="domain" description="UBC core" evidence="5">
    <location>
        <begin position="3"/>
        <end position="168"/>
    </location>
</feature>
<dbReference type="CDD" id="cd23955">
    <property type="entry name" value="UBCc_invertebrate"/>
    <property type="match status" value="1"/>
</dbReference>
<name>A0A7D3QV40_9VIRU</name>
<dbReference type="GO" id="GO:0061631">
    <property type="term" value="F:ubiquitin conjugating enzyme activity"/>
    <property type="evidence" value="ECO:0007669"/>
    <property type="project" value="UniProtKB-EC"/>
</dbReference>
<dbReference type="Proteomes" id="UP001162001">
    <property type="component" value="Segment"/>
</dbReference>
<dbReference type="SUPFAM" id="SSF54495">
    <property type="entry name" value="UBC-like"/>
    <property type="match status" value="1"/>
</dbReference>
<dbReference type="Pfam" id="PF00179">
    <property type="entry name" value="UQ_con"/>
    <property type="match status" value="1"/>
</dbReference>
<comment type="pathway">
    <text evidence="1">Protein modification; protein ubiquitination.</text>
</comment>
<dbReference type="InterPro" id="IPR000608">
    <property type="entry name" value="UBC"/>
</dbReference>
<evidence type="ECO:0000313" key="6">
    <source>
        <dbReference type="EMBL" id="QKF94725.1"/>
    </source>
</evidence>
<dbReference type="PANTHER" id="PTHR24067">
    <property type="entry name" value="UBIQUITIN-CONJUGATING ENZYME E2"/>
    <property type="match status" value="1"/>
</dbReference>
<evidence type="ECO:0000256" key="3">
    <source>
        <dbReference type="ARBA" id="ARBA00030012"/>
    </source>
</evidence>
<evidence type="ECO:0000256" key="2">
    <source>
        <dbReference type="ARBA" id="ARBA00012486"/>
    </source>
</evidence>
<dbReference type="PROSITE" id="PS50127">
    <property type="entry name" value="UBC_2"/>
    <property type="match status" value="1"/>
</dbReference>
<accession>A0A7D3QV40</accession>
<dbReference type="EMBL" id="MT418680">
    <property type="protein sequence ID" value="QKF94725.1"/>
    <property type="molecule type" value="Genomic_DNA"/>
</dbReference>
<sequence>MSTAIKQLQKDFLYLQKNPIVGANAQPFDDKDLFKWYGIIVGAEGSPFEGVPIRFVMEFPQDYPNSPPKAFFDTYIAYHGGASYYVEGRLSVCLNIFGNFGHVHTEWKNQSGGWSPSYSVATILITMQGLMMSFSYNKENKSWHSEMLSTRKEDIERTINEAMKFKCKITGHDGSDSTKWFPQVLLSQDDLVEKMKSLGIDSKEQKYDLMKDFYICYVTKTSAREGAVLGYGVHVENQRNGALSSPCEYLSLDAFNSGTRNGSTNKPFEYWLPILIDSAMWPKTKPLFMKSIGEIGTGINYKKDPASTIVKVCSSIMNQLVVEVMNNKNNLTANDKFVNGYFALYRLMKQYAKDDPKIIQYVNHELQQFITNPNKRSKKDVPNLGELLIYLTISDKFIWNDVSKQFQEECDARNFFWYAVGNYNNPPKCPELLSPSVVNLRAEKVFDATPTSRNIVMFQVQFSRMASQLTLEVMDSNFGLAPEKVRDDIKGAYNKITGIKSWDEYFTWLEMPLVNSLDRSKQLVNAITISKKNGYHK</sequence>
<evidence type="ECO:0000256" key="1">
    <source>
        <dbReference type="ARBA" id="ARBA00004906"/>
    </source>
</evidence>
<dbReference type="GO" id="GO:0016567">
    <property type="term" value="P:protein ubiquitination"/>
    <property type="evidence" value="ECO:0007669"/>
    <property type="project" value="UniProtKB-UniPathway"/>
</dbReference>
<protein>
    <recommendedName>
        <fullName evidence="2">E2 ubiquitin-conjugating enzyme</fullName>
        <ecNumber evidence="2">2.3.2.23</ecNumber>
    </recommendedName>
    <alternativeName>
        <fullName evidence="4">Ubiquitin carrier protein</fullName>
    </alternativeName>
    <alternativeName>
        <fullName evidence="3">Ubiquitin-protein ligase</fullName>
    </alternativeName>
</protein>
<dbReference type="EC" id="2.3.2.23" evidence="2"/>
<organism evidence="6 7">
    <name type="scientific">Fadolivirus FV1/VV64</name>
    <dbReference type="NCBI Taxonomy" id="3070911"/>
    <lineage>
        <taxon>Viruses</taxon>
        <taxon>Varidnaviria</taxon>
        <taxon>Bamfordvirae</taxon>
        <taxon>Nucleocytoviricota</taxon>
        <taxon>Megaviricetes</taxon>
        <taxon>Imitervirales</taxon>
        <taxon>Mimiviridae</taxon>
        <taxon>Klosneuvirinae</taxon>
        <taxon>Fadolivirus</taxon>
        <taxon>Fadolivirus algeromassiliense</taxon>
    </lineage>
</organism>
<reference evidence="6 7" key="1">
    <citation type="submission" date="2020-04" db="EMBL/GenBank/DDBJ databases">
        <title>Advantages and limits of metagenomic assembly and binning of a giant virus.</title>
        <authorList>
            <person name="Schulz F."/>
            <person name="Andreani J."/>
            <person name="Francis R."/>
            <person name="Boudjemaa H."/>
            <person name="Bou Khalil J.Y."/>
            <person name="Lee J."/>
            <person name="La Scola B."/>
            <person name="Woyke T."/>
        </authorList>
    </citation>
    <scope>NUCLEOTIDE SEQUENCE [LARGE SCALE GENOMIC DNA]</scope>
    <source>
        <strain evidence="6 7">FV1/VV64</strain>
    </source>
</reference>
<evidence type="ECO:0000256" key="4">
    <source>
        <dbReference type="ARBA" id="ARBA00031729"/>
    </source>
</evidence>
<dbReference type="InterPro" id="IPR050113">
    <property type="entry name" value="Ub_conjugating_enzyme"/>
</dbReference>
<proteinExistence type="predicted"/>
<keyword evidence="7" id="KW-1185">Reference proteome</keyword>
<dbReference type="UniPathway" id="UPA00143"/>
<evidence type="ECO:0000259" key="5">
    <source>
        <dbReference type="PROSITE" id="PS50127"/>
    </source>
</evidence>
<dbReference type="InterPro" id="IPR016135">
    <property type="entry name" value="UBQ-conjugating_enzyme/RWD"/>
</dbReference>
<evidence type="ECO:0000313" key="7">
    <source>
        <dbReference type="Proteomes" id="UP001162001"/>
    </source>
</evidence>
<dbReference type="SMART" id="SM00212">
    <property type="entry name" value="UBCc"/>
    <property type="match status" value="1"/>
</dbReference>
<gene>
    <name evidence="6" type="ORF">Fadolivirus_1_1267</name>
</gene>
<dbReference type="Gene3D" id="3.10.110.10">
    <property type="entry name" value="Ubiquitin Conjugating Enzyme"/>
    <property type="match status" value="1"/>
</dbReference>